<feature type="active site" description="Charge relay system" evidence="8">
    <location>
        <position position="452"/>
    </location>
</feature>
<dbReference type="PROSITE" id="PS00137">
    <property type="entry name" value="SUBTILASE_HIS"/>
    <property type="match status" value="1"/>
</dbReference>
<dbReference type="Gene3D" id="3.50.30.30">
    <property type="match status" value="1"/>
</dbReference>
<evidence type="ECO:0000256" key="5">
    <source>
        <dbReference type="ARBA" id="ARBA00022729"/>
    </source>
</evidence>
<keyword evidence="3" id="KW-0964">Secreted</keyword>
<dbReference type="Pfam" id="PF00082">
    <property type="entry name" value="Peptidase_S8"/>
    <property type="match status" value="1"/>
</dbReference>
<dbReference type="PROSITE" id="PS51892">
    <property type="entry name" value="SUBTILASE"/>
    <property type="match status" value="1"/>
</dbReference>
<evidence type="ECO:0000256" key="1">
    <source>
        <dbReference type="ARBA" id="ARBA00011073"/>
    </source>
</evidence>
<dbReference type="PRINTS" id="PR00723">
    <property type="entry name" value="SUBTILISIN"/>
</dbReference>
<dbReference type="InterPro" id="IPR001119">
    <property type="entry name" value="SLH_dom"/>
</dbReference>
<dbReference type="InterPro" id="IPR023827">
    <property type="entry name" value="Peptidase_S8_Asp-AS"/>
</dbReference>
<dbReference type="SUPFAM" id="SSF52025">
    <property type="entry name" value="PA domain"/>
    <property type="match status" value="1"/>
</dbReference>
<evidence type="ECO:0000256" key="11">
    <source>
        <dbReference type="SAM" id="SignalP"/>
    </source>
</evidence>
<dbReference type="PROSITE" id="PS00138">
    <property type="entry name" value="SUBTILASE_SER"/>
    <property type="match status" value="1"/>
</dbReference>
<dbReference type="PANTHER" id="PTHR43806">
    <property type="entry name" value="PEPTIDASE S8"/>
    <property type="match status" value="1"/>
</dbReference>
<dbReference type="InterPro" id="IPR046450">
    <property type="entry name" value="PA_dom_sf"/>
</dbReference>
<keyword evidence="5 11" id="KW-0732">Signal</keyword>
<evidence type="ECO:0000256" key="6">
    <source>
        <dbReference type="ARBA" id="ARBA00022801"/>
    </source>
</evidence>
<feature type="region of interest" description="Disordered" evidence="10">
    <location>
        <begin position="1334"/>
        <end position="1358"/>
    </location>
</feature>
<dbReference type="Pfam" id="PF02225">
    <property type="entry name" value="PA"/>
    <property type="match status" value="1"/>
</dbReference>
<evidence type="ECO:0000256" key="9">
    <source>
        <dbReference type="RuleBase" id="RU003355"/>
    </source>
</evidence>
<comment type="caution">
    <text evidence="13">The sequence shown here is derived from an EMBL/GenBank/DDBJ whole genome shotgun (WGS) entry which is preliminary data.</text>
</comment>
<dbReference type="PROSITE" id="PS51272">
    <property type="entry name" value="SLH"/>
    <property type="match status" value="3"/>
</dbReference>
<evidence type="ECO:0000313" key="13">
    <source>
        <dbReference type="EMBL" id="MDN4608067.1"/>
    </source>
</evidence>
<evidence type="ECO:0000259" key="12">
    <source>
        <dbReference type="PROSITE" id="PS51272"/>
    </source>
</evidence>
<dbReference type="InterPro" id="IPR003137">
    <property type="entry name" value="PA_domain"/>
</dbReference>
<protein>
    <submittedName>
        <fullName evidence="13">S8 family serine peptidase</fullName>
    </submittedName>
</protein>
<proteinExistence type="inferred from homology"/>
<dbReference type="Pfam" id="PF00395">
    <property type="entry name" value="SLH"/>
    <property type="match status" value="3"/>
</dbReference>
<keyword evidence="14" id="KW-1185">Reference proteome</keyword>
<keyword evidence="7 8" id="KW-0720">Serine protease</keyword>
<evidence type="ECO:0000256" key="2">
    <source>
        <dbReference type="ARBA" id="ARBA00022512"/>
    </source>
</evidence>
<evidence type="ECO:0000256" key="8">
    <source>
        <dbReference type="PROSITE-ProRule" id="PRU01240"/>
    </source>
</evidence>
<dbReference type="EMBL" id="JAROCC010000008">
    <property type="protein sequence ID" value="MDN4608067.1"/>
    <property type="molecule type" value="Genomic_DNA"/>
</dbReference>
<feature type="active site" description="Charge relay system" evidence="8">
    <location>
        <position position="281"/>
    </location>
</feature>
<reference evidence="13" key="1">
    <citation type="submission" date="2023-03" db="EMBL/GenBank/DDBJ databases">
        <title>MT1 and MT2 Draft Genomes of Novel Species.</title>
        <authorList>
            <person name="Venkateswaran K."/>
        </authorList>
    </citation>
    <scope>NUCLEOTIDE SEQUENCE</scope>
    <source>
        <strain evidence="13">F6_3S_P_2</strain>
    </source>
</reference>
<dbReference type="InterPro" id="IPR015500">
    <property type="entry name" value="Peptidase_S8_subtilisin-rel"/>
</dbReference>
<evidence type="ECO:0000256" key="7">
    <source>
        <dbReference type="ARBA" id="ARBA00022825"/>
    </source>
</evidence>
<evidence type="ECO:0000313" key="14">
    <source>
        <dbReference type="Proteomes" id="UP001175097"/>
    </source>
</evidence>
<organism evidence="13 14">
    <name type="scientific">Sporosarcina highlanderae</name>
    <dbReference type="NCBI Taxonomy" id="3035916"/>
    <lineage>
        <taxon>Bacteria</taxon>
        <taxon>Bacillati</taxon>
        <taxon>Bacillota</taxon>
        <taxon>Bacilli</taxon>
        <taxon>Bacillales</taxon>
        <taxon>Caryophanaceae</taxon>
        <taxon>Sporosarcina</taxon>
    </lineage>
</organism>
<keyword evidence="6 8" id="KW-0378">Hydrolase</keyword>
<feature type="active site" description="Charge relay system" evidence="8">
    <location>
        <position position="249"/>
    </location>
</feature>
<dbReference type="PANTHER" id="PTHR43806:SF65">
    <property type="entry name" value="SERINE PROTEASE APRX"/>
    <property type="match status" value="1"/>
</dbReference>
<feature type="domain" description="SLH" evidence="12">
    <location>
        <begin position="1358"/>
        <end position="1421"/>
    </location>
</feature>
<dbReference type="InterPro" id="IPR000209">
    <property type="entry name" value="Peptidase_S8/S53_dom"/>
</dbReference>
<feature type="domain" description="SLH" evidence="12">
    <location>
        <begin position="1486"/>
        <end position="1545"/>
    </location>
</feature>
<accession>A0ABT8JSU6</accession>
<dbReference type="PROSITE" id="PS00136">
    <property type="entry name" value="SUBTILASE_ASP"/>
    <property type="match status" value="1"/>
</dbReference>
<dbReference type="InterPro" id="IPR050131">
    <property type="entry name" value="Peptidase_S8_subtilisin-like"/>
</dbReference>
<feature type="domain" description="SLH" evidence="12">
    <location>
        <begin position="1422"/>
        <end position="1482"/>
    </location>
</feature>
<dbReference type="RefSeq" id="WP_301243886.1">
    <property type="nucleotide sequence ID" value="NZ_JAROCC010000008.1"/>
</dbReference>
<dbReference type="Gene3D" id="2.60.40.1080">
    <property type="match status" value="1"/>
</dbReference>
<dbReference type="Gene3D" id="3.40.50.200">
    <property type="entry name" value="Peptidase S8/S53 domain"/>
    <property type="match status" value="1"/>
</dbReference>
<dbReference type="InterPro" id="IPR036852">
    <property type="entry name" value="Peptidase_S8/S53_dom_sf"/>
</dbReference>
<dbReference type="Proteomes" id="UP001175097">
    <property type="component" value="Unassembled WGS sequence"/>
</dbReference>
<feature type="compositionally biased region" description="Pro residues" evidence="10">
    <location>
        <begin position="1338"/>
        <end position="1353"/>
    </location>
</feature>
<keyword evidence="2" id="KW-0134">Cell wall</keyword>
<dbReference type="InterPro" id="IPR022398">
    <property type="entry name" value="Peptidase_S8_His-AS"/>
</dbReference>
<gene>
    <name evidence="13" type="ORF">P5G49_11370</name>
</gene>
<dbReference type="SUPFAM" id="SSF52743">
    <property type="entry name" value="Subtilisin-like"/>
    <property type="match status" value="1"/>
</dbReference>
<name>A0ABT8JSU6_9BACL</name>
<keyword evidence="4 8" id="KW-0645">Protease</keyword>
<dbReference type="InterPro" id="IPR023828">
    <property type="entry name" value="Peptidase_S8_Ser-AS"/>
</dbReference>
<evidence type="ECO:0000256" key="10">
    <source>
        <dbReference type="SAM" id="MobiDB-lite"/>
    </source>
</evidence>
<evidence type="ECO:0000256" key="4">
    <source>
        <dbReference type="ARBA" id="ARBA00022670"/>
    </source>
</evidence>
<feature type="chain" id="PRO_5045919078" evidence="11">
    <location>
        <begin position="29"/>
        <end position="1545"/>
    </location>
</feature>
<sequence length="1545" mass="166821">MKNTMFRKYIATLLAVMLIFFPTIQPFADDMISGNQQVVDGHIVDSIPMGGGLNPSTSKKTVTLITGDVVTVTDIGGGKSFISVEPVSHVNEGIQIIRSGKDTFVFPREAMPYIASDLLDRDLFNITALIAAGYDDENQSTLPVIVQYDKKHTRFKFALSTTLEGSEQVTILESIGGVALSTDKKQAKMFWEDVTEFAAIDHKTAGVIKKIWLDGRVEATLAESVPQIGAPEAWENEFDGTGVTVAVLDTGLDETHRDFEGQVDEVMSFVPGEDAVDHNGHGTHVASTVLGTGAASDGRNKGVAPNARLIVGKVLSNDGYGQDSWVIKGMEWAAKNAKIINMSLGDSNPSDGNDPLSQAVNELSEQTGALFVISAGNTGSEGIGSPGAADAALTVGNVTKQDRLAGSSSRGPRYMESGLKPDLTAPGSAIVAARASLSDKGSGLYLSLTGTSMAAPHVAGAAAILSQRYPDWTGEQLKQALMSSTKKIDSIKPYQGGSGRLDVAAATFGTIFASGSLDFGFFDWPHEDDAPVVKTVTYTNVGDEEVVLDLSTTFTDNSNKPAPEGLLELSADQVTVPANGSVEVTLTVNPNLAEIANRYQGHLTAAVNGEKVAHTAMAMGKEDERQSLTINVTNPDGTPGNTLVTLVGKNHYPTAFAVFGTKELRLPPDTYSVLTLMDIDMNTDHAGVAFLGNPEVVLDKPQTVELDARNVSEITATAPQKTEAAVRKLEYYRNFGGENMMGETYIIPPMIDKIYAQSTEVIESGVFELNMRWRLMKPLMDIKVGEEQVESLLLPGSTLFEGKHELEVVYAGKGTEMDYKDIDAEGKAVLVERSDLISGSERADNAIEAGAKLLIIVNDGPTKFIEWVGNDNDGSDNPIAAVSVSGTAGKALIESAVAKKLSLSVVGTLESPYLYDLIDNHPNAVPKDLTYAPSEDELVKIDVQYYSDRPVEGSEWRIDIPSYNTGGDAVFMHMKIPTKRTEWVTASESTTWFHMASMVNKWEVRGIPMKFEPGQKIVEKWFAPIVRPYIGEGYWKPFRINNNLQFNIPAWADAGKGHTGHLDADNTQTMALYQGDTKLRETKSQTLNHNGVLEENTQYRLVVDASRNPEEWSTSIRTHTEWTFWTKKQEEFITELPMISLNFDVETDLSGNAIAGDKIMLGMSAAQVSTAKGNGKIEGASLEVSFDEGKSWEAVELTQEGDGWIAEISNSHESGTFVSIRASAWDDLGNKIEQEIIKAFGISDSTVSLISDKDSYSLQTGSTQQIKVEEVTTPKGDGEPTKVDVSDKAEYFVKDEEVATVKAGLIKAIAKGSTEVVISYGGQELTVNVTVTDAYVPGPGPSPDPTPTPNPDPVDPKPETPLFTDIINTFAKDEINKLAAKGIIQGKTETEFAPNAQITRAEFTVLVVRALGLPLKSYEGKFADVNKSKKWAYAGIEAAAEVGIVNGTKDGKFSPDAPIKREEIAAMVVRAIEYKNKVITENLDKPANFKDHSSIGAYAIDLVYKATALGVIKGNDGHFNPKNNATRAEAAVMLYRALDSLKLLD</sequence>
<feature type="signal peptide" evidence="11">
    <location>
        <begin position="1"/>
        <end position="28"/>
    </location>
</feature>
<evidence type="ECO:0000256" key="3">
    <source>
        <dbReference type="ARBA" id="ARBA00022525"/>
    </source>
</evidence>
<comment type="similarity">
    <text evidence="1 8 9">Belongs to the peptidase S8 family.</text>
</comment>